<accession>A0A553NB19</accession>
<dbReference type="AlphaFoldDB" id="A0A553NB19"/>
<evidence type="ECO:0000256" key="1">
    <source>
        <dbReference type="SAM" id="MobiDB-lite"/>
    </source>
</evidence>
<evidence type="ECO:0000313" key="2">
    <source>
        <dbReference type="EMBL" id="TRY62630.1"/>
    </source>
</evidence>
<feature type="region of interest" description="Disordered" evidence="1">
    <location>
        <begin position="47"/>
        <end position="68"/>
    </location>
</feature>
<organism evidence="2 3">
    <name type="scientific">Tigriopus californicus</name>
    <name type="common">Marine copepod</name>
    <dbReference type="NCBI Taxonomy" id="6832"/>
    <lineage>
        <taxon>Eukaryota</taxon>
        <taxon>Metazoa</taxon>
        <taxon>Ecdysozoa</taxon>
        <taxon>Arthropoda</taxon>
        <taxon>Crustacea</taxon>
        <taxon>Multicrustacea</taxon>
        <taxon>Hexanauplia</taxon>
        <taxon>Copepoda</taxon>
        <taxon>Harpacticoida</taxon>
        <taxon>Harpacticidae</taxon>
        <taxon>Tigriopus</taxon>
    </lineage>
</organism>
<evidence type="ECO:0000313" key="3">
    <source>
        <dbReference type="Proteomes" id="UP000318571"/>
    </source>
</evidence>
<reference evidence="2 3" key="1">
    <citation type="journal article" date="2018" name="Nat. Ecol. Evol.">
        <title>Genomic signatures of mitonuclear coevolution across populations of Tigriopus californicus.</title>
        <authorList>
            <person name="Barreto F.S."/>
            <person name="Watson E.T."/>
            <person name="Lima T.G."/>
            <person name="Willett C.S."/>
            <person name="Edmands S."/>
            <person name="Li W."/>
            <person name="Burton R.S."/>
        </authorList>
    </citation>
    <scope>NUCLEOTIDE SEQUENCE [LARGE SCALE GENOMIC DNA]</scope>
    <source>
        <strain evidence="2 3">San Diego</strain>
    </source>
</reference>
<protein>
    <recommendedName>
        <fullName evidence="4">CUB domain-containing protein</fullName>
    </recommendedName>
</protein>
<evidence type="ECO:0008006" key="4">
    <source>
        <dbReference type="Google" id="ProtNLM"/>
    </source>
</evidence>
<proteinExistence type="predicted"/>
<gene>
    <name evidence="2" type="ORF">TCAL_04311</name>
</gene>
<comment type="caution">
    <text evidence="2">The sequence shown here is derived from an EMBL/GenBank/DDBJ whole genome shotgun (WGS) entry which is preliminary data.</text>
</comment>
<name>A0A553NB19_TIGCA</name>
<dbReference type="Proteomes" id="UP000318571">
    <property type="component" value="Chromosome 10"/>
</dbReference>
<dbReference type="EMBL" id="VCGU01000458">
    <property type="protein sequence ID" value="TRY62630.1"/>
    <property type="molecule type" value="Genomic_DNA"/>
</dbReference>
<keyword evidence="3" id="KW-1185">Reference proteome</keyword>
<sequence>MNSLHFQNIMRAVPGFGFLLVSQVLGNTIQSRGQRFQRRIDDRSSQFSNFLDRDDPTSNVPIQDLPPADDGIVCPPEDQDDTGTTKVTLIIPITDATGCYEFKTPDFGPDSRYPNALYQAYECTYEIRLPNKDLRPTFSISKDDFELQQGNTAGTTCPSDNFILKNIDETGMSEDDVKPFDNNVQYCDELTGDKLFTVIPGENNDNRFQIIFKANKFTRRRGVRGLLCF</sequence>